<dbReference type="SUPFAM" id="SSF116922">
    <property type="entry name" value="YugE-like"/>
    <property type="match status" value="1"/>
</dbReference>
<dbReference type="EMBL" id="AMSQ01000008">
    <property type="protein sequence ID" value="EKU48048.1"/>
    <property type="molecule type" value="Genomic_DNA"/>
</dbReference>
<dbReference type="STRING" id="1229783.C273_06298"/>
<reference evidence="1 2" key="1">
    <citation type="journal article" date="2013" name="Genome Announc.">
        <title>Genome Sequence of Staphylococcus massiliensis Strain S46, Isolated from the Surface of Healthy Human Skin.</title>
        <authorList>
            <person name="Srivastav R."/>
            <person name="Singh A."/>
            <person name="Jangir P.K."/>
            <person name="Kumari C."/>
            <person name="Muduli S."/>
            <person name="Sharma R."/>
        </authorList>
    </citation>
    <scope>NUCLEOTIDE SEQUENCE [LARGE SCALE GENOMIC DNA]</scope>
    <source>
        <strain evidence="1 2">S46</strain>
    </source>
</reference>
<gene>
    <name evidence="1" type="ORF">C273_06298</name>
</gene>
<dbReference type="InterPro" id="IPR015053">
    <property type="entry name" value="DUF1871"/>
</dbReference>
<dbReference type="OrthoDB" id="2353632at2"/>
<keyword evidence="2" id="KW-1185">Reference proteome</keyword>
<evidence type="ECO:0000313" key="1">
    <source>
        <dbReference type="EMBL" id="EKU48048.1"/>
    </source>
</evidence>
<dbReference type="Proteomes" id="UP000009885">
    <property type="component" value="Unassembled WGS sequence"/>
</dbReference>
<dbReference type="Gene3D" id="1.10.340.20">
    <property type="entry name" value="Apc36109-like domain"/>
    <property type="match status" value="1"/>
</dbReference>
<evidence type="ECO:0008006" key="3">
    <source>
        <dbReference type="Google" id="ProtNLM"/>
    </source>
</evidence>
<accession>K9AL13</accession>
<dbReference type="RefSeq" id="WP_009383465.1">
    <property type="nucleotide sequence ID" value="NZ_AMSQ01000008.1"/>
</dbReference>
<dbReference type="AlphaFoldDB" id="K9AL13"/>
<protein>
    <recommendedName>
        <fullName evidence="3">DUF1871 domain-containing protein</fullName>
    </recommendedName>
</protein>
<evidence type="ECO:0000313" key="2">
    <source>
        <dbReference type="Proteomes" id="UP000009885"/>
    </source>
</evidence>
<organism evidence="1 2">
    <name type="scientific">Staphylococcus massiliensis S46</name>
    <dbReference type="NCBI Taxonomy" id="1229783"/>
    <lineage>
        <taxon>Bacteria</taxon>
        <taxon>Bacillati</taxon>
        <taxon>Bacillota</taxon>
        <taxon>Bacilli</taxon>
        <taxon>Bacillales</taxon>
        <taxon>Staphylococcaceae</taxon>
        <taxon>Staphylococcus</taxon>
    </lineage>
</organism>
<name>K9AL13_9STAP</name>
<dbReference type="InterPro" id="IPR023162">
    <property type="entry name" value="Apc36109-like_dom_sf"/>
</dbReference>
<dbReference type="PATRIC" id="fig|1229783.3.peg.1274"/>
<dbReference type="Pfam" id="PF08958">
    <property type="entry name" value="DUF1871"/>
    <property type="match status" value="1"/>
</dbReference>
<dbReference type="eggNOG" id="ENOG50305AT">
    <property type="taxonomic scope" value="Bacteria"/>
</dbReference>
<comment type="caution">
    <text evidence="1">The sequence shown here is derived from an EMBL/GenBank/DDBJ whole genome shotgun (WGS) entry which is preliminary data.</text>
</comment>
<proteinExistence type="predicted"/>
<sequence>MNNNDLNIELYKLIANWNPMNFDDPTLGDAEVYEVMDQVHQLGEPDKIAHEIQNIYQFSFETTIPYERCKAIADQAVALKSSCKVN</sequence>